<dbReference type="HAMAP" id="MF_01249">
    <property type="entry name" value="HPr_kinase"/>
    <property type="match status" value="1"/>
</dbReference>
<feature type="region of interest" description="Important for the catalytic mechanism of both phosphorylation and dephosphorylation" evidence="10">
    <location>
        <begin position="270"/>
        <end position="279"/>
    </location>
</feature>
<feature type="binding site" evidence="10">
    <location>
        <position position="271"/>
    </location>
    <ligand>
        <name>Mg(2+)</name>
        <dbReference type="ChEBI" id="CHEBI:18420"/>
    </ligand>
</feature>
<dbReference type="SUPFAM" id="SSF53795">
    <property type="entry name" value="PEP carboxykinase-like"/>
    <property type="match status" value="1"/>
</dbReference>
<feature type="compositionally biased region" description="Basic residues" evidence="11">
    <location>
        <begin position="44"/>
        <end position="53"/>
    </location>
</feature>
<evidence type="ECO:0000256" key="4">
    <source>
        <dbReference type="ARBA" id="ARBA00022679"/>
    </source>
</evidence>
<dbReference type="GO" id="GO:0005524">
    <property type="term" value="F:ATP binding"/>
    <property type="evidence" value="ECO:0007669"/>
    <property type="project" value="UniProtKB-UniRule"/>
</dbReference>
<dbReference type="AlphaFoldDB" id="A0A832MK66"/>
<dbReference type="InterPro" id="IPR011126">
    <property type="entry name" value="Hpr_kin/Pase_Hpr_N"/>
</dbReference>
<dbReference type="NCBIfam" id="TIGR00679">
    <property type="entry name" value="hpr-ser"/>
    <property type="match status" value="1"/>
</dbReference>
<dbReference type="EC" id="2.7.4.-" evidence="10"/>
<evidence type="ECO:0000313" key="14">
    <source>
        <dbReference type="EMBL" id="HGZ42105.1"/>
    </source>
</evidence>
<dbReference type="Gene3D" id="3.40.50.300">
    <property type="entry name" value="P-loop containing nucleotide triphosphate hydrolases"/>
    <property type="match status" value="1"/>
</dbReference>
<keyword evidence="5 10" id="KW-0547">Nucleotide-binding</keyword>
<dbReference type="EMBL" id="DSQF01000003">
    <property type="protein sequence ID" value="HGZ42105.1"/>
    <property type="molecule type" value="Genomic_DNA"/>
</dbReference>
<comment type="miscellaneous">
    <text evidence="10">Both phosphorylation and phosphorolysis are carried out by the same active site and suggest a common mechanism for both reactions.</text>
</comment>
<comment type="caution">
    <text evidence="10">Lacks conserved residue(s) required for the propagation of feature annotation.</text>
</comment>
<dbReference type="EC" id="2.7.11.-" evidence="10"/>
<dbReference type="GO" id="GO:0000155">
    <property type="term" value="F:phosphorelay sensor kinase activity"/>
    <property type="evidence" value="ECO:0007669"/>
    <property type="project" value="InterPro"/>
</dbReference>
<dbReference type="Pfam" id="PF02603">
    <property type="entry name" value="Hpr_kinase_N"/>
    <property type="match status" value="1"/>
</dbReference>
<keyword evidence="3 10" id="KW-0723">Serine/threonine-protein kinase</keyword>
<evidence type="ECO:0000256" key="7">
    <source>
        <dbReference type="ARBA" id="ARBA00022840"/>
    </source>
</evidence>
<comment type="similarity">
    <text evidence="2 10">Belongs to the HPrK/P family.</text>
</comment>
<sequence>MRTSSSAARRRTNRALRSISPPTDSRRSCAGSRSGGSTAGAARARTRPARARRPPATGSRRPDPPVKSLTAARLFEDQREELQLEPLTESLASRREITVPDIHRPGMALMGFVENFLPERIQILAQTELTYLATLTPAGVREAIERLFQFEMPLIVVCKGLEVPPHLLRRANECGVPVLRTPQSTTPFIHSLTSYLDHVFAPQTNVHASLVDVYGCGLLFTGRSAIGKSETALDLVERGHRLVADDVVTITRSRGDVLIGSGNQLLRHHMEIRGLGIIDVQAVFGVRAIRLQKRIEVEVRLTEWSNDGDYERVGIDDRTTEHLGVRIPLVEVPITPGKNITVIAEVIALNYLVKVYGGFSPAERLNQHLIEIMKRKSAARAWVRDDTE</sequence>
<feature type="region of interest" description="Disordered" evidence="11">
    <location>
        <begin position="1"/>
        <end position="67"/>
    </location>
</feature>
<evidence type="ECO:0000256" key="5">
    <source>
        <dbReference type="ARBA" id="ARBA00022741"/>
    </source>
</evidence>
<keyword evidence="8 10" id="KW-0511">Multifunctional enzyme</keyword>
<feature type="domain" description="HPr kinase/phosphorylase C-terminal" evidence="13">
    <location>
        <begin position="200"/>
        <end position="367"/>
    </location>
</feature>
<evidence type="ECO:0000256" key="3">
    <source>
        <dbReference type="ARBA" id="ARBA00022527"/>
    </source>
</evidence>
<dbReference type="InterPro" id="IPR027417">
    <property type="entry name" value="P-loop_NTPase"/>
</dbReference>
<keyword evidence="4 10" id="KW-0808">Transferase</keyword>
<evidence type="ECO:0000256" key="8">
    <source>
        <dbReference type="ARBA" id="ARBA00023268"/>
    </source>
</evidence>
<comment type="subunit">
    <text evidence="10">Homohexamer.</text>
</comment>
<keyword evidence="10" id="KW-0460">Magnesium</keyword>
<keyword evidence="10" id="KW-0479">Metal-binding</keyword>
<gene>
    <name evidence="10 14" type="primary">hprK</name>
    <name evidence="14" type="ORF">ENR23_01540</name>
</gene>
<evidence type="ECO:0000256" key="11">
    <source>
        <dbReference type="SAM" id="MobiDB-lite"/>
    </source>
</evidence>
<dbReference type="PANTHER" id="PTHR30305">
    <property type="entry name" value="PROTEIN YJDM-RELATED"/>
    <property type="match status" value="1"/>
</dbReference>
<protein>
    <recommendedName>
        <fullName evidence="10">HPr kinase/phosphorylase</fullName>
        <shortName evidence="10">HPrK/P</shortName>
        <ecNumber evidence="10">2.7.11.-</ecNumber>
        <ecNumber evidence="10">2.7.4.-</ecNumber>
    </recommendedName>
    <alternativeName>
        <fullName evidence="10">HPr(Ser) kinase/phosphorylase</fullName>
    </alternativeName>
</protein>
<feature type="active site" description="Proton acceptor; for phosphorylation activity. Proton donor; for dephosphorylation activity" evidence="10">
    <location>
        <position position="246"/>
    </location>
</feature>
<dbReference type="GO" id="GO:0000287">
    <property type="term" value="F:magnesium ion binding"/>
    <property type="evidence" value="ECO:0007669"/>
    <property type="project" value="UniProtKB-UniRule"/>
</dbReference>
<dbReference type="Gene3D" id="3.40.1390.20">
    <property type="entry name" value="HprK N-terminal domain-like"/>
    <property type="match status" value="1"/>
</dbReference>
<evidence type="ECO:0000256" key="6">
    <source>
        <dbReference type="ARBA" id="ARBA00022777"/>
    </source>
</evidence>
<keyword evidence="7 10" id="KW-0067">ATP-binding</keyword>
<dbReference type="Pfam" id="PF07475">
    <property type="entry name" value="Hpr_kinase_C"/>
    <property type="match status" value="1"/>
</dbReference>
<dbReference type="GO" id="GO:0004712">
    <property type="term" value="F:protein serine/threonine/tyrosine kinase activity"/>
    <property type="evidence" value="ECO:0007669"/>
    <property type="project" value="UniProtKB-UniRule"/>
</dbReference>
<comment type="catalytic activity">
    <reaction evidence="9 10">
        <text>[HPr protein]-O-phospho-L-serine + phosphate + H(+) = [HPr protein]-L-serine + diphosphate</text>
        <dbReference type="Rhea" id="RHEA:46604"/>
        <dbReference type="Rhea" id="RHEA-COMP:11602"/>
        <dbReference type="Rhea" id="RHEA-COMP:11603"/>
        <dbReference type="ChEBI" id="CHEBI:15378"/>
        <dbReference type="ChEBI" id="CHEBI:29999"/>
        <dbReference type="ChEBI" id="CHEBI:33019"/>
        <dbReference type="ChEBI" id="CHEBI:43474"/>
        <dbReference type="ChEBI" id="CHEBI:83421"/>
    </reaction>
</comment>
<evidence type="ECO:0000256" key="2">
    <source>
        <dbReference type="ARBA" id="ARBA00006883"/>
    </source>
</evidence>
<reference evidence="14" key="1">
    <citation type="journal article" date="2020" name="mSystems">
        <title>Genome- and Community-Level Interaction Insights into Carbon Utilization and Element Cycling Functions of Hydrothermarchaeota in Hydrothermal Sediment.</title>
        <authorList>
            <person name="Zhou Z."/>
            <person name="Liu Y."/>
            <person name="Xu W."/>
            <person name="Pan J."/>
            <person name="Luo Z.H."/>
            <person name="Li M."/>
        </authorList>
    </citation>
    <scope>NUCLEOTIDE SEQUENCE [LARGE SCALE GENOMIC DNA]</scope>
    <source>
        <strain evidence="14">SpSt-381</strain>
    </source>
</reference>
<dbReference type="GO" id="GO:0004674">
    <property type="term" value="F:protein serine/threonine kinase activity"/>
    <property type="evidence" value="ECO:0007669"/>
    <property type="project" value="UniProtKB-KW"/>
</dbReference>
<comment type="domain">
    <text evidence="10">The Walker A ATP-binding motif also binds Pi and PPi.</text>
</comment>
<feature type="active site" evidence="10">
    <location>
        <position position="312"/>
    </location>
</feature>
<dbReference type="InterPro" id="IPR003755">
    <property type="entry name" value="HPr(Ser)_kin/Pase"/>
</dbReference>
<comment type="function">
    <text evidence="10">Catalyzes the ATP- as well as the pyrophosphate-dependent phosphorylation of a specific serine residue in HPr, a phosphocarrier protein of the phosphoenolpyruvate-dependent sugar phosphotransferase system (PTS). HprK/P also catalyzes the pyrophosphate-producing, inorganic phosphate-dependent dephosphorylation (phosphorolysis) of seryl-phosphorylated HPr (P-Ser-HPr).</text>
</comment>
<feature type="domain" description="HPr(Ser) kinase/phosphorylase N-terminal" evidence="12">
    <location>
        <begin position="71"/>
        <end position="196"/>
    </location>
</feature>
<feature type="active site" evidence="10">
    <location>
        <position position="228"/>
    </location>
</feature>
<proteinExistence type="inferred from homology"/>
<comment type="caution">
    <text evidence="14">The sequence shown here is derived from an EMBL/GenBank/DDBJ whole genome shotgun (WGS) entry which is preliminary data.</text>
</comment>
<feature type="binding site" evidence="10">
    <location>
        <position position="229"/>
    </location>
    <ligand>
        <name>Mg(2+)</name>
        <dbReference type="ChEBI" id="CHEBI:18420"/>
    </ligand>
</feature>
<evidence type="ECO:0000256" key="10">
    <source>
        <dbReference type="HAMAP-Rule" id="MF_01249"/>
    </source>
</evidence>
<evidence type="ECO:0000259" key="13">
    <source>
        <dbReference type="Pfam" id="PF07475"/>
    </source>
</evidence>
<organism evidence="14">
    <name type="scientific">Eiseniibacteriota bacterium</name>
    <dbReference type="NCBI Taxonomy" id="2212470"/>
    <lineage>
        <taxon>Bacteria</taxon>
        <taxon>Candidatus Eiseniibacteriota</taxon>
    </lineage>
</organism>
<accession>A0A832MK66</accession>
<comment type="cofactor">
    <cofactor evidence="10">
        <name>Mg(2+)</name>
        <dbReference type="ChEBI" id="CHEBI:18420"/>
    </cofactor>
</comment>
<evidence type="ECO:0000259" key="12">
    <source>
        <dbReference type="Pfam" id="PF02603"/>
    </source>
</evidence>
<name>A0A832MK66_UNCEI</name>
<feature type="active site" evidence="10">
    <location>
        <position position="207"/>
    </location>
</feature>
<keyword evidence="6 10" id="KW-0418">Kinase</keyword>
<evidence type="ECO:0000256" key="1">
    <source>
        <dbReference type="ARBA" id="ARBA00001120"/>
    </source>
</evidence>
<evidence type="ECO:0000256" key="9">
    <source>
        <dbReference type="ARBA" id="ARBA00047657"/>
    </source>
</evidence>
<dbReference type="InterPro" id="IPR028979">
    <property type="entry name" value="Ser_kin/Pase_Hpr-like_N_sf"/>
</dbReference>
<comment type="catalytic activity">
    <reaction evidence="1 10">
        <text>[HPr protein]-L-serine + ATP = [HPr protein]-O-phospho-L-serine + ADP + H(+)</text>
        <dbReference type="Rhea" id="RHEA:46600"/>
        <dbReference type="Rhea" id="RHEA-COMP:11602"/>
        <dbReference type="Rhea" id="RHEA-COMP:11603"/>
        <dbReference type="ChEBI" id="CHEBI:15378"/>
        <dbReference type="ChEBI" id="CHEBI:29999"/>
        <dbReference type="ChEBI" id="CHEBI:30616"/>
        <dbReference type="ChEBI" id="CHEBI:83421"/>
        <dbReference type="ChEBI" id="CHEBI:456216"/>
    </reaction>
</comment>
<dbReference type="InterPro" id="IPR011104">
    <property type="entry name" value="Hpr_kin/Pase_C"/>
</dbReference>
<dbReference type="CDD" id="cd01918">
    <property type="entry name" value="HprK_C"/>
    <property type="match status" value="1"/>
</dbReference>
<feature type="region of interest" description="Important for the catalytic mechanism of dephosphorylation" evidence="10">
    <location>
        <begin position="333"/>
        <end position="338"/>
    </location>
</feature>
<dbReference type="PANTHER" id="PTHR30305:SF1">
    <property type="entry name" value="HPR KINASE_PHOSPHORYLASE"/>
    <property type="match status" value="1"/>
</dbReference>
<dbReference type="GO" id="GO:0006109">
    <property type="term" value="P:regulation of carbohydrate metabolic process"/>
    <property type="evidence" value="ECO:0007669"/>
    <property type="project" value="UniProtKB-UniRule"/>
</dbReference>
<dbReference type="SUPFAM" id="SSF75138">
    <property type="entry name" value="HprK N-terminal domain-like"/>
    <property type="match status" value="1"/>
</dbReference>